<name>A0AAW5C991_9FIRM</name>
<evidence type="ECO:0000256" key="1">
    <source>
        <dbReference type="SAM" id="MobiDB-lite"/>
    </source>
</evidence>
<dbReference type="EMBL" id="JAKNGE010000051">
    <property type="protein sequence ID" value="MCG4749101.1"/>
    <property type="molecule type" value="Genomic_DNA"/>
</dbReference>
<proteinExistence type="predicted"/>
<feature type="compositionally biased region" description="Polar residues" evidence="1">
    <location>
        <begin position="286"/>
        <end position="365"/>
    </location>
</feature>
<protein>
    <recommendedName>
        <fullName evidence="4">ParB/Sulfiredoxin domain-containing protein</fullName>
    </recommendedName>
</protein>
<evidence type="ECO:0000313" key="2">
    <source>
        <dbReference type="EMBL" id="MCG4749101.1"/>
    </source>
</evidence>
<evidence type="ECO:0000313" key="3">
    <source>
        <dbReference type="Proteomes" id="UP001299608"/>
    </source>
</evidence>
<reference evidence="2" key="1">
    <citation type="submission" date="2022-01" db="EMBL/GenBank/DDBJ databases">
        <title>Collection of gut derived symbiotic bacterial strains cultured from healthy donors.</title>
        <authorList>
            <person name="Lin H."/>
            <person name="Kohout C."/>
            <person name="Waligurski E."/>
            <person name="Pamer E.G."/>
        </authorList>
    </citation>
    <scope>NUCLEOTIDE SEQUENCE</scope>
    <source>
        <strain evidence="2">DFI.6.55</strain>
    </source>
</reference>
<dbReference type="Proteomes" id="UP001299608">
    <property type="component" value="Unassembled WGS sequence"/>
</dbReference>
<dbReference type="AlphaFoldDB" id="A0AAW5C991"/>
<organism evidence="2 3">
    <name type="scientific">Enterocloster aldenensis</name>
    <dbReference type="NCBI Taxonomy" id="358742"/>
    <lineage>
        <taxon>Bacteria</taxon>
        <taxon>Bacillati</taxon>
        <taxon>Bacillota</taxon>
        <taxon>Clostridia</taxon>
        <taxon>Lachnospirales</taxon>
        <taxon>Lachnospiraceae</taxon>
        <taxon>Enterocloster</taxon>
    </lineage>
</organism>
<gene>
    <name evidence="2" type="ORF">L0N08_27180</name>
</gene>
<sequence length="543" mass="60883">MAITISPLDLLLDDENPRFVVLNSREQNDIRKYLVTYEDVCQLANDINDYGGILPGERIVVLKRRDRYVVVEGNRRTCSLQLLLSPDLIPEGFQHKIPSATEDFKRNCTRIEVDTVPNREAALKLMTKRHIDGVKQWKPLAKKQFFASNYQAGQSVSILSRVTGIKESDIKADIRDYKLFYSAYKKYCESHSEYEKELVDLKIDPFLRMFKAKFLYNGSNVKPTEILKITYDDEYNTLSALPNEIFPQIVQMVFYETIVTERVNTRNTLKDVSGVISLLDSQSIPGENVVPTSASNNTCKNTTSNPSGNTSMQDSTDIQSNPNMNAINHTENTSTESGGTASHTSSVPARNAQNASTGSNTNPSYSGPIPTGGPAPGGPAPRSFFETLSWDGKLFPENPKHNGLLASVHELYYLSTYLCNRKKAYEIYPVATGMVLRTAYEQVLRLRLEQINLWGQFMSTVRNSSFPTLKEMEIFIDNGNNRQTVLPNRKLTSAMTSVITYSHREFLNANIHDPGAIRVTPDALVGIAQGGMFTLIQDLINML</sequence>
<comment type="caution">
    <text evidence="2">The sequence shown here is derived from an EMBL/GenBank/DDBJ whole genome shotgun (WGS) entry which is preliminary data.</text>
</comment>
<evidence type="ECO:0008006" key="4">
    <source>
        <dbReference type="Google" id="ProtNLM"/>
    </source>
</evidence>
<dbReference type="RefSeq" id="WP_238053923.1">
    <property type="nucleotide sequence ID" value="NZ_JAKNGE010000051.1"/>
</dbReference>
<feature type="region of interest" description="Disordered" evidence="1">
    <location>
        <begin position="286"/>
        <end position="383"/>
    </location>
</feature>
<accession>A0AAW5C991</accession>